<keyword evidence="8" id="KW-1133">Transmembrane helix</keyword>
<evidence type="ECO:0000256" key="4">
    <source>
        <dbReference type="ARBA" id="ARBA00005975"/>
    </source>
</evidence>
<accession>A0A914EP27</accession>
<dbReference type="SMART" id="SM00714">
    <property type="entry name" value="LITAF"/>
    <property type="match status" value="1"/>
</dbReference>
<evidence type="ECO:0000256" key="3">
    <source>
        <dbReference type="ARBA" id="ARBA00004630"/>
    </source>
</evidence>
<feature type="domain" description="LITAF" evidence="9">
    <location>
        <begin position="7"/>
        <end position="82"/>
    </location>
</feature>
<evidence type="ECO:0000256" key="8">
    <source>
        <dbReference type="SAM" id="Phobius"/>
    </source>
</evidence>
<dbReference type="WBParaSite" id="ACRNAN_scaffold9976.g12028.t1">
    <property type="protein sequence ID" value="ACRNAN_scaffold9976.g12028.t1"/>
    <property type="gene ID" value="ACRNAN_scaffold9976.g12028"/>
</dbReference>
<keyword evidence="5" id="KW-0479">Metal-binding</keyword>
<dbReference type="GO" id="GO:0005765">
    <property type="term" value="C:lysosomal membrane"/>
    <property type="evidence" value="ECO:0007669"/>
    <property type="project" value="UniProtKB-SubCell"/>
</dbReference>
<dbReference type="Proteomes" id="UP000887540">
    <property type="component" value="Unplaced"/>
</dbReference>
<evidence type="ECO:0000313" key="10">
    <source>
        <dbReference type="Proteomes" id="UP000887540"/>
    </source>
</evidence>
<dbReference type="InterPro" id="IPR006629">
    <property type="entry name" value="LITAF"/>
</dbReference>
<organism evidence="10 11">
    <name type="scientific">Acrobeloides nanus</name>
    <dbReference type="NCBI Taxonomy" id="290746"/>
    <lineage>
        <taxon>Eukaryota</taxon>
        <taxon>Metazoa</taxon>
        <taxon>Ecdysozoa</taxon>
        <taxon>Nematoda</taxon>
        <taxon>Chromadorea</taxon>
        <taxon>Rhabditida</taxon>
        <taxon>Tylenchina</taxon>
        <taxon>Cephalobomorpha</taxon>
        <taxon>Cephaloboidea</taxon>
        <taxon>Cephalobidae</taxon>
        <taxon>Acrobeloides</taxon>
    </lineage>
</organism>
<dbReference type="GO" id="GO:0008270">
    <property type="term" value="F:zinc ion binding"/>
    <property type="evidence" value="ECO:0007669"/>
    <property type="project" value="TreeGrafter"/>
</dbReference>
<dbReference type="GO" id="GO:0031902">
    <property type="term" value="C:late endosome membrane"/>
    <property type="evidence" value="ECO:0007669"/>
    <property type="project" value="UniProtKB-SubCell"/>
</dbReference>
<sequence>MTSIDVKGSTTVTRALEFEEDPVKTVCPHCQQQILTRTEYKLGLMSWMLCLCVAICCLCCDFAKDVHHYCPQCGKWLGRYKRDRKECTKYLIGLIAIMAIAALLVSIIQTIFYVALVPKVDQKTLVSLLTPERHGK</sequence>
<dbReference type="AlphaFoldDB" id="A0A914EP27"/>
<dbReference type="Pfam" id="PF10601">
    <property type="entry name" value="zf-LITAF-like"/>
    <property type="match status" value="1"/>
</dbReference>
<feature type="transmembrane region" description="Helical" evidence="8">
    <location>
        <begin position="90"/>
        <end position="116"/>
    </location>
</feature>
<evidence type="ECO:0000256" key="1">
    <source>
        <dbReference type="ARBA" id="ARBA00004414"/>
    </source>
</evidence>
<evidence type="ECO:0000256" key="7">
    <source>
        <dbReference type="ARBA" id="ARBA00023136"/>
    </source>
</evidence>
<comment type="similarity">
    <text evidence="4">Belongs to the CDIP1/LITAF family.</text>
</comment>
<dbReference type="PANTHER" id="PTHR23292">
    <property type="entry name" value="LIPOPOLYSACCHARIDE-INDUCED TUMOR NECROSIS FACTOR-ALPHA FACTOR"/>
    <property type="match status" value="1"/>
</dbReference>
<keyword evidence="6" id="KW-0862">Zinc</keyword>
<evidence type="ECO:0000313" key="11">
    <source>
        <dbReference type="WBParaSite" id="ACRNAN_scaffold9976.g12028.t1"/>
    </source>
</evidence>
<keyword evidence="8" id="KW-0812">Transmembrane</keyword>
<keyword evidence="7 8" id="KW-0472">Membrane</keyword>
<dbReference type="InterPro" id="IPR037519">
    <property type="entry name" value="LITAF_fam"/>
</dbReference>
<proteinExistence type="inferred from homology"/>
<evidence type="ECO:0000256" key="2">
    <source>
        <dbReference type="ARBA" id="ARBA00004481"/>
    </source>
</evidence>
<evidence type="ECO:0000256" key="5">
    <source>
        <dbReference type="ARBA" id="ARBA00022723"/>
    </source>
</evidence>
<evidence type="ECO:0000259" key="9">
    <source>
        <dbReference type="PROSITE" id="PS51837"/>
    </source>
</evidence>
<protein>
    <submittedName>
        <fullName evidence="11">LITAF domain-containing protein</fullName>
    </submittedName>
</protein>
<evidence type="ECO:0000256" key="6">
    <source>
        <dbReference type="ARBA" id="ARBA00022833"/>
    </source>
</evidence>
<comment type="subcellular location">
    <subcellularLocation>
        <location evidence="2">Endosome membrane</location>
        <topology evidence="2">Peripheral membrane protein</topology>
    </subcellularLocation>
    <subcellularLocation>
        <location evidence="1">Late endosome membrane</location>
    </subcellularLocation>
    <subcellularLocation>
        <location evidence="3">Lysosome membrane</location>
        <topology evidence="3">Peripheral membrane protein</topology>
        <orientation evidence="3">Cytoplasmic side</orientation>
    </subcellularLocation>
</comment>
<reference evidence="11" key="1">
    <citation type="submission" date="2022-11" db="UniProtKB">
        <authorList>
            <consortium name="WormBaseParasite"/>
        </authorList>
    </citation>
    <scope>IDENTIFICATION</scope>
</reference>
<dbReference type="PROSITE" id="PS51837">
    <property type="entry name" value="LITAF"/>
    <property type="match status" value="1"/>
</dbReference>
<dbReference type="PANTHER" id="PTHR23292:SF6">
    <property type="entry name" value="FI16602P1-RELATED"/>
    <property type="match status" value="1"/>
</dbReference>
<keyword evidence="10" id="KW-1185">Reference proteome</keyword>
<name>A0A914EP27_9BILA</name>